<accession>A0A516PXJ5</accession>
<sequence>MIMSDTATEAPPYALPDDTSLPYGRGELTGIFPPSRVRARLAGWEPFPKITDRAGWQAVPARVRNQTLARAEEALQAPWPELRASVFADFYRNGDRSRFELPHFERRKLLRDLVLGACLTDDQRFIDPIMDAVWSICEESFWGVAAHSFSRRHDQLPLPATDEPVIDLFAAETGAQLAWTRYLLGERLADAGGVAFDERVVAEIDRRLLTPFLERDDWHWLAKERTGANNWTPWVCSNLLVATLHTESDTDRRAVIVSKIIASLDVYVDQLLLDGGCSEGQSYWAVGPAKLIDCLDALYGASNGELNGFDVPKVAATSRYPVAMHVGGRRMIQHADGHGVWLLEGSVLHRAGRLLDDQQARDLAVQLRDAPGGRHERAKTNLWRGLSELFEPGFVDAPPTAAPLIKERWFGDLQVLVAREQEGSTDGFLLCMKAGNNAEHHNHNDVGGVSVAVDGHHLVIDPGVGVYSKKTFSPQRYELWEMNSDWHCLPIINGVVQSAGEQFAASSAEVDHDGNSVTMTAELAAAWPPEAGIHSYRRSATLDRDNHRIVVSDRWQGEGVTSLVLPLTLAVPPILDSDRISFDPGGRRVELAIDRAAEIAVEEKPQDDPNLRELWGERIWRLLITPAEPVSEGSLTLTFRL</sequence>
<keyword evidence="2" id="KW-1185">Reference proteome</keyword>
<evidence type="ECO:0000313" key="1">
    <source>
        <dbReference type="EMBL" id="QDP95904.1"/>
    </source>
</evidence>
<evidence type="ECO:0008006" key="3">
    <source>
        <dbReference type="Google" id="ProtNLM"/>
    </source>
</evidence>
<proteinExistence type="predicted"/>
<name>A0A516PXJ5_9ACTN</name>
<gene>
    <name evidence="1" type="ORF">FOE78_08345</name>
</gene>
<organism evidence="1 2">
    <name type="scientific">Microlunatus elymi</name>
    <dbReference type="NCBI Taxonomy" id="2596828"/>
    <lineage>
        <taxon>Bacteria</taxon>
        <taxon>Bacillati</taxon>
        <taxon>Actinomycetota</taxon>
        <taxon>Actinomycetes</taxon>
        <taxon>Propionibacteriales</taxon>
        <taxon>Propionibacteriaceae</taxon>
        <taxon>Microlunatus</taxon>
    </lineage>
</organism>
<evidence type="ECO:0000313" key="2">
    <source>
        <dbReference type="Proteomes" id="UP000319263"/>
    </source>
</evidence>
<dbReference type="KEGG" id="mik:FOE78_08345"/>
<dbReference type="AlphaFoldDB" id="A0A516PXJ5"/>
<dbReference type="InterPro" id="IPR008929">
    <property type="entry name" value="Chondroitin_lyas"/>
</dbReference>
<dbReference type="Proteomes" id="UP000319263">
    <property type="component" value="Chromosome"/>
</dbReference>
<dbReference type="EMBL" id="CP041692">
    <property type="protein sequence ID" value="QDP95904.1"/>
    <property type="molecule type" value="Genomic_DNA"/>
</dbReference>
<protein>
    <recommendedName>
        <fullName evidence="3">Heparinase II/III-like protein</fullName>
    </recommendedName>
</protein>
<dbReference type="Gene3D" id="1.50.10.100">
    <property type="entry name" value="Chondroitin AC/alginate lyase"/>
    <property type="match status" value="1"/>
</dbReference>
<dbReference type="OrthoDB" id="9793856at2"/>
<dbReference type="Gene3D" id="2.70.98.70">
    <property type="match status" value="1"/>
</dbReference>
<reference evidence="1 2" key="1">
    <citation type="submission" date="2019-07" db="EMBL/GenBank/DDBJ databases">
        <title>Microlunatus dokdonensis sp. nov. isolated from the rhizospheric soil of the wild plant Elymus tsukushiensis.</title>
        <authorList>
            <person name="Ghim S.-Y."/>
            <person name="Hwang Y.-J."/>
            <person name="Son J.-S."/>
            <person name="Shin J.-H."/>
        </authorList>
    </citation>
    <scope>NUCLEOTIDE SEQUENCE [LARGE SCALE GENOMIC DNA]</scope>
    <source>
        <strain evidence="1 2">KUDC0627</strain>
    </source>
</reference>